<keyword evidence="5 11" id="KW-0808">Transferase</keyword>
<evidence type="ECO:0000256" key="1">
    <source>
        <dbReference type="ARBA" id="ARBA00001946"/>
    </source>
</evidence>
<feature type="transmembrane region" description="Helical" evidence="10">
    <location>
        <begin position="265"/>
        <end position="288"/>
    </location>
</feature>
<feature type="transmembrane region" description="Helical" evidence="10">
    <location>
        <begin position="114"/>
        <end position="131"/>
    </location>
</feature>
<dbReference type="FunFam" id="1.20.120.1780:FF:000001">
    <property type="entry name" value="4-hydroxybenzoate octaprenyltransferase"/>
    <property type="match status" value="1"/>
</dbReference>
<dbReference type="PANTHER" id="PTHR11048:SF28">
    <property type="entry name" value="4-HYDROXYBENZOATE POLYPRENYLTRANSFERASE, MITOCHONDRIAL"/>
    <property type="match status" value="1"/>
</dbReference>
<dbReference type="Gene3D" id="1.20.120.1780">
    <property type="entry name" value="UbiA prenyltransferase"/>
    <property type="match status" value="1"/>
</dbReference>
<keyword evidence="4" id="KW-0997">Cell inner membrane</keyword>
<dbReference type="AlphaFoldDB" id="A0A1T4PWA2"/>
<evidence type="ECO:0000256" key="3">
    <source>
        <dbReference type="ARBA" id="ARBA00005985"/>
    </source>
</evidence>
<evidence type="ECO:0000256" key="9">
    <source>
        <dbReference type="ARBA" id="ARBA00034524"/>
    </source>
</evidence>
<feature type="transmembrane region" description="Helical" evidence="10">
    <location>
        <begin position="218"/>
        <end position="245"/>
    </location>
</feature>
<accession>A0A1T4PWA2</accession>
<feature type="transmembrane region" description="Helical" evidence="10">
    <location>
        <begin position="21"/>
        <end position="40"/>
    </location>
</feature>
<sequence>MASTNLMAKVKIFAEMIKFEHTIFALPFAYLGAFLAVGGAPTLSQFLWITLAMVGARTAAMSLNRIIDRHIDARNPRTATRAIPRGLLSVGEVWVYTLLSFLLMGYAAAQLNELCFKLMPIAIFFLVIYSYTKRFTWLCHLVLGIAIGLAPLGAWVAIRAAIELPGVVLGLAVATWIAGFDIIYACQDYEFDRTHGIYSIPARFGLAKALLVARVMHALTVVLLVLTGVLVAAGWIYYLGVLITVGILIKEHSLVSPRDLSKLDIAFFNMNGIIAVLMFVFTLLDLFLR</sequence>
<organism evidence="11 12">
    <name type="scientific">Carboxydocella sporoproducens DSM 16521</name>
    <dbReference type="NCBI Taxonomy" id="1121270"/>
    <lineage>
        <taxon>Bacteria</taxon>
        <taxon>Bacillati</taxon>
        <taxon>Bacillota</taxon>
        <taxon>Clostridia</taxon>
        <taxon>Eubacteriales</taxon>
        <taxon>Clostridiales Family XVI. Incertae Sedis</taxon>
        <taxon>Carboxydocella</taxon>
    </lineage>
</organism>
<name>A0A1T4PWA2_9FIRM</name>
<dbReference type="FunFam" id="1.10.357.140:FF:000008">
    <property type="entry name" value="4-hydroxybenzoate octaprenyltransferase"/>
    <property type="match status" value="1"/>
</dbReference>
<keyword evidence="6 10" id="KW-0812">Transmembrane</keyword>
<reference evidence="12" key="1">
    <citation type="submission" date="2017-02" db="EMBL/GenBank/DDBJ databases">
        <authorList>
            <person name="Varghese N."/>
            <person name="Submissions S."/>
        </authorList>
    </citation>
    <scope>NUCLEOTIDE SEQUENCE [LARGE SCALE GENOMIC DNA]</scope>
    <source>
        <strain evidence="12">DSM 16521</strain>
    </source>
</reference>
<proteinExistence type="inferred from homology"/>
<dbReference type="Pfam" id="PF01040">
    <property type="entry name" value="UbiA"/>
    <property type="match status" value="1"/>
</dbReference>
<evidence type="ECO:0000256" key="4">
    <source>
        <dbReference type="ARBA" id="ARBA00022519"/>
    </source>
</evidence>
<evidence type="ECO:0000256" key="2">
    <source>
        <dbReference type="ARBA" id="ARBA00004141"/>
    </source>
</evidence>
<keyword evidence="8 10" id="KW-0472">Membrane</keyword>
<comment type="subcellular location">
    <subcellularLocation>
        <location evidence="2">Membrane</location>
        <topology evidence="2">Multi-pass membrane protein</topology>
    </subcellularLocation>
</comment>
<evidence type="ECO:0000256" key="8">
    <source>
        <dbReference type="ARBA" id="ARBA00023136"/>
    </source>
</evidence>
<evidence type="ECO:0000256" key="6">
    <source>
        <dbReference type="ARBA" id="ARBA00022692"/>
    </source>
</evidence>
<dbReference type="InterPro" id="IPR039653">
    <property type="entry name" value="Prenyltransferase"/>
</dbReference>
<dbReference type="InterPro" id="IPR044878">
    <property type="entry name" value="UbiA_sf"/>
</dbReference>
<protein>
    <recommendedName>
        <fullName evidence="9">4-hydroxybenzoate polyprenyltransferase</fullName>
        <ecNumber evidence="9">2.5.1.39</ecNumber>
    </recommendedName>
</protein>
<feature type="transmembrane region" description="Helical" evidence="10">
    <location>
        <begin position="164"/>
        <end position="186"/>
    </location>
</feature>
<dbReference type="Gene3D" id="1.10.357.140">
    <property type="entry name" value="UbiA prenyltransferase"/>
    <property type="match status" value="1"/>
</dbReference>
<feature type="transmembrane region" description="Helical" evidence="10">
    <location>
        <begin position="87"/>
        <end position="108"/>
    </location>
</feature>
<dbReference type="InterPro" id="IPR006371">
    <property type="entry name" value="Polyprenyltransferase_UbiA-li"/>
</dbReference>
<dbReference type="EMBL" id="FUXM01000014">
    <property type="protein sequence ID" value="SJZ95656.1"/>
    <property type="molecule type" value="Genomic_DNA"/>
</dbReference>
<evidence type="ECO:0000256" key="7">
    <source>
        <dbReference type="ARBA" id="ARBA00022989"/>
    </source>
</evidence>
<dbReference type="GO" id="GO:0006744">
    <property type="term" value="P:ubiquinone biosynthetic process"/>
    <property type="evidence" value="ECO:0007669"/>
    <property type="project" value="TreeGrafter"/>
</dbReference>
<dbReference type="PANTHER" id="PTHR11048">
    <property type="entry name" value="PRENYLTRANSFERASES"/>
    <property type="match status" value="1"/>
</dbReference>
<keyword evidence="4" id="KW-1003">Cell membrane</keyword>
<dbReference type="CDD" id="cd13959">
    <property type="entry name" value="PT_UbiA_COQ2"/>
    <property type="match status" value="1"/>
</dbReference>
<comment type="cofactor">
    <cofactor evidence="1">
        <name>Mg(2+)</name>
        <dbReference type="ChEBI" id="CHEBI:18420"/>
    </cofactor>
</comment>
<comment type="similarity">
    <text evidence="3">Belongs to the UbiA prenyltransferase family.</text>
</comment>
<gene>
    <name evidence="11" type="ORF">SAMN02745885_01426</name>
</gene>
<dbReference type="Proteomes" id="UP000189933">
    <property type="component" value="Unassembled WGS sequence"/>
</dbReference>
<dbReference type="RefSeq" id="WP_423230532.1">
    <property type="nucleotide sequence ID" value="NZ_FUXM01000014.1"/>
</dbReference>
<feature type="transmembrane region" description="Helical" evidence="10">
    <location>
        <begin position="46"/>
        <end position="67"/>
    </location>
</feature>
<dbReference type="GO" id="GO:0005886">
    <property type="term" value="C:plasma membrane"/>
    <property type="evidence" value="ECO:0007669"/>
    <property type="project" value="TreeGrafter"/>
</dbReference>
<dbReference type="GO" id="GO:0008412">
    <property type="term" value="F:4-hydroxybenzoate polyprenyltransferase activity"/>
    <property type="evidence" value="ECO:0007669"/>
    <property type="project" value="UniProtKB-EC"/>
</dbReference>
<evidence type="ECO:0000256" key="10">
    <source>
        <dbReference type="SAM" id="Phobius"/>
    </source>
</evidence>
<evidence type="ECO:0000313" key="12">
    <source>
        <dbReference type="Proteomes" id="UP000189933"/>
    </source>
</evidence>
<dbReference type="EC" id="2.5.1.39" evidence="9"/>
<keyword evidence="7 10" id="KW-1133">Transmembrane helix</keyword>
<dbReference type="InterPro" id="IPR000537">
    <property type="entry name" value="UbiA_prenyltransferase"/>
</dbReference>
<evidence type="ECO:0000256" key="5">
    <source>
        <dbReference type="ARBA" id="ARBA00022679"/>
    </source>
</evidence>
<dbReference type="NCBIfam" id="TIGR01475">
    <property type="entry name" value="ubiA_other"/>
    <property type="match status" value="1"/>
</dbReference>
<evidence type="ECO:0000313" key="11">
    <source>
        <dbReference type="EMBL" id="SJZ95656.1"/>
    </source>
</evidence>
<keyword evidence="12" id="KW-1185">Reference proteome</keyword>
<feature type="transmembrane region" description="Helical" evidence="10">
    <location>
        <begin position="138"/>
        <end position="158"/>
    </location>
</feature>